<feature type="chain" id="PRO_5015350744" description="Outer membrane protein beta-barrel domain-containing protein" evidence="1">
    <location>
        <begin position="21"/>
        <end position="220"/>
    </location>
</feature>
<dbReference type="OrthoDB" id="7857490at2"/>
<gene>
    <name evidence="2" type="ORF">ALP8811_02546</name>
</gene>
<feature type="signal peptide" evidence="1">
    <location>
        <begin position="1"/>
        <end position="20"/>
    </location>
</feature>
<sequence>MLVRLLILLCFALTATVYQASAGSWPREQGEVFLSVSAKQDTDRLQDYPLGTAYVEYGLRNNITVSGKVSYDFAILEATEYELSVRWHFPETDQPLRTALSLTLAGPSEDPRVTPAVHFGRGFDTAFGSGWADLELYASLSVEGRETEYGGFGMLGLKPRDRLMMMLGVDVMMTPDQTFLKAIPSVAWELREGRHLTAQYMKGLHGTNESELGLGLWLQF</sequence>
<proteinExistence type="predicted"/>
<keyword evidence="3" id="KW-1185">Reference proteome</keyword>
<evidence type="ECO:0008006" key="4">
    <source>
        <dbReference type="Google" id="ProtNLM"/>
    </source>
</evidence>
<evidence type="ECO:0000313" key="3">
    <source>
        <dbReference type="Proteomes" id="UP000244911"/>
    </source>
</evidence>
<accession>A0A2R8ARX3</accession>
<protein>
    <recommendedName>
        <fullName evidence="4">Outer membrane protein beta-barrel domain-containing protein</fullName>
    </recommendedName>
</protein>
<evidence type="ECO:0000313" key="2">
    <source>
        <dbReference type="EMBL" id="SPF78617.1"/>
    </source>
</evidence>
<dbReference type="AlphaFoldDB" id="A0A2R8ARX3"/>
<dbReference type="Proteomes" id="UP000244911">
    <property type="component" value="Unassembled WGS sequence"/>
</dbReference>
<keyword evidence="1" id="KW-0732">Signal</keyword>
<name>A0A2R8ARX3_9RHOB</name>
<dbReference type="RefSeq" id="WP_108857622.1">
    <property type="nucleotide sequence ID" value="NZ_OMOI01000002.1"/>
</dbReference>
<dbReference type="EMBL" id="OMOI01000002">
    <property type="protein sequence ID" value="SPF78617.1"/>
    <property type="molecule type" value="Genomic_DNA"/>
</dbReference>
<organism evidence="2 3">
    <name type="scientific">Aliiroseovarius pelagivivens</name>
    <dbReference type="NCBI Taxonomy" id="1639690"/>
    <lineage>
        <taxon>Bacteria</taxon>
        <taxon>Pseudomonadati</taxon>
        <taxon>Pseudomonadota</taxon>
        <taxon>Alphaproteobacteria</taxon>
        <taxon>Rhodobacterales</taxon>
        <taxon>Paracoccaceae</taxon>
        <taxon>Aliiroseovarius</taxon>
    </lineage>
</organism>
<evidence type="ECO:0000256" key="1">
    <source>
        <dbReference type="SAM" id="SignalP"/>
    </source>
</evidence>
<reference evidence="2 3" key="1">
    <citation type="submission" date="2018-03" db="EMBL/GenBank/DDBJ databases">
        <authorList>
            <person name="Keele B.F."/>
        </authorList>
    </citation>
    <scope>NUCLEOTIDE SEQUENCE [LARGE SCALE GENOMIC DNA]</scope>
    <source>
        <strain evidence="2 3">CECT 8811</strain>
    </source>
</reference>